<dbReference type="Proteomes" id="UP000461288">
    <property type="component" value="Unassembled WGS sequence"/>
</dbReference>
<evidence type="ECO:0000313" key="4">
    <source>
        <dbReference type="Proteomes" id="UP000461288"/>
    </source>
</evidence>
<dbReference type="Proteomes" id="UP000515591">
    <property type="component" value="Chromosome"/>
</dbReference>
<protein>
    <submittedName>
        <fullName evidence="3">YceK/YidQ family lipoprotein</fullName>
    </submittedName>
</protein>
<dbReference type="EMBL" id="WTFN01000004">
    <property type="protein sequence ID" value="MWK54869.1"/>
    <property type="molecule type" value="Genomic_DNA"/>
</dbReference>
<dbReference type="EMBL" id="AP022642">
    <property type="protein sequence ID" value="BCA27928.1"/>
    <property type="molecule type" value="Genomic_DNA"/>
</dbReference>
<evidence type="ECO:0000313" key="3">
    <source>
        <dbReference type="EMBL" id="MWK54869.1"/>
    </source>
</evidence>
<accession>A0A679GHN6</accession>
<evidence type="ECO:0000313" key="2">
    <source>
        <dbReference type="EMBL" id="BCA27928.1"/>
    </source>
</evidence>
<organism evidence="2 5">
    <name type="scientific">Metapseudomonas otitidis</name>
    <dbReference type="NCBI Taxonomy" id="319939"/>
    <lineage>
        <taxon>Bacteria</taxon>
        <taxon>Pseudomonadati</taxon>
        <taxon>Pseudomonadota</taxon>
        <taxon>Gammaproteobacteria</taxon>
        <taxon>Pseudomonadales</taxon>
        <taxon>Pseudomonadaceae</taxon>
        <taxon>Metapseudomonas</taxon>
    </lineage>
</organism>
<gene>
    <name evidence="3" type="ORF">GO594_02650</name>
    <name evidence="2" type="ORF">PtoMrB4_19050</name>
    <name evidence="1" type="ORF">WP8S17C03_36730</name>
</gene>
<dbReference type="RefSeq" id="WP_107328948.1">
    <property type="nucleotide sequence ID" value="NZ_AP022213.1"/>
</dbReference>
<sequence>MPFPTGRLAGLALIAALLGGCGSILARSQDVHLVDADYFRSTQGDVQLLTGNLDEGSFPMSTVCWMSLICPVATVVSVPVDLVVDVALLPHDIAAER</sequence>
<dbReference type="AlphaFoldDB" id="A0A679GHN6"/>
<proteinExistence type="predicted"/>
<reference evidence="3 4" key="2">
    <citation type="submission" date="2019-12" db="EMBL/GenBank/DDBJ databases">
        <title>Draft genome sequence of Pseudomonas otitidis recovered from a chicken carcass.</title>
        <authorList>
            <person name="Vieira T.R."/>
            <person name="Oliviera E.F.C."/>
            <person name="Silva N.M.V."/>
            <person name="Sambrano G.E."/>
            <person name="Cibulski S.P."/>
            <person name="Cardoso M.R.I."/>
        </authorList>
    </citation>
    <scope>NUCLEOTIDE SEQUENCE [LARGE SCALE GENOMIC DNA]</scope>
    <source>
        <strain evidence="3 4">25_K</strain>
    </source>
</reference>
<evidence type="ECO:0000313" key="5">
    <source>
        <dbReference type="Proteomes" id="UP000501237"/>
    </source>
</evidence>
<dbReference type="KEGG" id="poj:PtoMrB4_19050"/>
<evidence type="ECO:0000313" key="6">
    <source>
        <dbReference type="Proteomes" id="UP000515591"/>
    </source>
</evidence>
<dbReference type="Proteomes" id="UP000501237">
    <property type="component" value="Chromosome"/>
</dbReference>
<reference evidence="1 6" key="1">
    <citation type="submission" date="2019-12" db="EMBL/GenBank/DDBJ databases">
        <title>complete genome sequences of Pseudomonas otitidis str. WP8-S17-CRE-03 isolated from wastewater treatment plant effluent.</title>
        <authorList>
            <person name="Sekizuka T."/>
            <person name="Itokawa K."/>
            <person name="Yatsu K."/>
            <person name="Inamine Y."/>
            <person name="Kuroda M."/>
        </authorList>
    </citation>
    <scope>NUCLEOTIDE SEQUENCE [LARGE SCALE GENOMIC DNA]</scope>
    <source>
        <strain evidence="1 6">WP8-S17-CRE-03</strain>
    </source>
</reference>
<reference evidence="2 5" key="3">
    <citation type="journal article" date="2020" name="Microbiol. Resour. Announc.">
        <title>Complete genome sequence of Pseudomonas otitidis strain MrB4, isolated from Lake Biwa in Japan.</title>
        <authorList>
            <person name="Miyazaki K."/>
            <person name="Hase E."/>
            <person name="Maruya T."/>
        </authorList>
    </citation>
    <scope>NUCLEOTIDE SEQUENCE [LARGE SCALE GENOMIC DNA]</scope>
    <source>
        <strain evidence="2 5">MrB4</strain>
    </source>
</reference>
<dbReference type="GeneID" id="57397119"/>
<keyword evidence="3" id="KW-0449">Lipoprotein</keyword>
<name>A0A679GHN6_9GAMM</name>
<dbReference type="PROSITE" id="PS51257">
    <property type="entry name" value="PROKAR_LIPOPROTEIN"/>
    <property type="match status" value="1"/>
</dbReference>
<evidence type="ECO:0000313" key="1">
    <source>
        <dbReference type="EMBL" id="BBT17624.1"/>
    </source>
</evidence>
<dbReference type="EMBL" id="AP022213">
    <property type="protein sequence ID" value="BBT17624.1"/>
    <property type="molecule type" value="Genomic_DNA"/>
</dbReference>